<dbReference type="InterPro" id="IPR012885">
    <property type="entry name" value="F-box_Sdz-33"/>
</dbReference>
<dbReference type="PANTHER" id="PTHR21503:SF8">
    <property type="entry name" value="F-BOX ASSOCIATED DOMAIN-CONTAINING PROTEIN-RELATED"/>
    <property type="match status" value="1"/>
</dbReference>
<dbReference type="Pfam" id="PF07735">
    <property type="entry name" value="FBA_2"/>
    <property type="match status" value="1"/>
</dbReference>
<keyword evidence="2" id="KW-1185">Reference proteome</keyword>
<evidence type="ECO:0000259" key="1">
    <source>
        <dbReference type="Pfam" id="PF07735"/>
    </source>
</evidence>
<dbReference type="Proteomes" id="UP000095282">
    <property type="component" value="Unplaced"/>
</dbReference>
<dbReference type="PANTHER" id="PTHR21503">
    <property type="entry name" value="F-BOX-CONTAINING HYPOTHETICAL PROTEIN C.ELEGANS"/>
    <property type="match status" value="1"/>
</dbReference>
<dbReference type="eggNOG" id="KOG0131">
    <property type="taxonomic scope" value="Eukaryota"/>
</dbReference>
<accession>A0A1I7U2L7</accession>
<name>A0A1I7U2L7_9PELO</name>
<dbReference type="AlphaFoldDB" id="A0A1I7U2L7"/>
<dbReference type="WBParaSite" id="Csp11.Scaffold629.g14219.t1">
    <property type="protein sequence ID" value="Csp11.Scaffold629.g14219.t1"/>
    <property type="gene ID" value="Csp11.Scaffold629.g14219"/>
</dbReference>
<sequence length="339" mass="40035">MEFSSFLILDLPFVPPKEVALCWNPFEIMNAYNTSKRMRNAIKSMSLKNKYKSVIHLSSLPKIILQGGGMGYSYLLERKHLNEDYQLPDSCPLNEEAINKMKIFFNDLVKVFGCRIQVVSLEEYNLCIGCVRLLMNWLISLQTSIGVLRIESIMENSNEIFYLTQKLKIKKGLFFRHFISLSSWESFPMKFDVDFLQINKIDFKSWFPIDTIIASNCIIFDLGNFWFSVEDMNRFIKSWIQGSNSRMKYFRVNIGFMDHQRLIDGIKVFENNESLRRSFTHQYDIPQLLDRFEFQGGSDIQSISGRRATFQQYPRVFHDENGQVLERIVRRFQMVVWDD</sequence>
<evidence type="ECO:0000313" key="3">
    <source>
        <dbReference type="WBParaSite" id="Csp11.Scaffold629.g14219.t1"/>
    </source>
</evidence>
<feature type="domain" description="Sdz-33 F-box" evidence="1">
    <location>
        <begin position="193"/>
        <end position="252"/>
    </location>
</feature>
<proteinExistence type="predicted"/>
<dbReference type="STRING" id="1561998.A0A1I7U2L7"/>
<organism evidence="2 3">
    <name type="scientific">Caenorhabditis tropicalis</name>
    <dbReference type="NCBI Taxonomy" id="1561998"/>
    <lineage>
        <taxon>Eukaryota</taxon>
        <taxon>Metazoa</taxon>
        <taxon>Ecdysozoa</taxon>
        <taxon>Nematoda</taxon>
        <taxon>Chromadorea</taxon>
        <taxon>Rhabditida</taxon>
        <taxon>Rhabditina</taxon>
        <taxon>Rhabditomorpha</taxon>
        <taxon>Rhabditoidea</taxon>
        <taxon>Rhabditidae</taxon>
        <taxon>Peloderinae</taxon>
        <taxon>Caenorhabditis</taxon>
    </lineage>
</organism>
<evidence type="ECO:0000313" key="2">
    <source>
        <dbReference type="Proteomes" id="UP000095282"/>
    </source>
</evidence>
<reference evidence="3" key="1">
    <citation type="submission" date="2016-11" db="UniProtKB">
        <authorList>
            <consortium name="WormBaseParasite"/>
        </authorList>
    </citation>
    <scope>IDENTIFICATION</scope>
</reference>
<protein>
    <submittedName>
        <fullName evidence="3">FBA_2 domain-containing protein</fullName>
    </submittedName>
</protein>